<feature type="domain" description="STAS" evidence="1">
    <location>
        <begin position="38"/>
        <end position="94"/>
    </location>
</feature>
<protein>
    <submittedName>
        <fullName evidence="2">Phospholipid transport system transporter-binding protein</fullName>
    </submittedName>
</protein>
<accession>A0A497XAZ1</accession>
<dbReference type="AlphaFoldDB" id="A0A497XAZ1"/>
<dbReference type="SUPFAM" id="SSF52091">
    <property type="entry name" value="SpoIIaa-like"/>
    <property type="match status" value="1"/>
</dbReference>
<proteinExistence type="predicted"/>
<dbReference type="Gene3D" id="3.30.750.24">
    <property type="entry name" value="STAS domain"/>
    <property type="match status" value="1"/>
</dbReference>
<evidence type="ECO:0000259" key="1">
    <source>
        <dbReference type="PROSITE" id="PS50801"/>
    </source>
</evidence>
<sequence>MAISSAGDRIAVDGAMTLPMATNLLNEGNALIADGLDLVDLSAVTDVDSSGLAVVFGWLRAAKAQGKVIRVANPPEDFISLAEVYGVADQLPLA</sequence>
<reference evidence="2 3" key="1">
    <citation type="submission" date="2018-10" db="EMBL/GenBank/DDBJ databases">
        <title>Genomic Encyclopedia of Type Strains, Phase IV (KMG-IV): sequencing the most valuable type-strain genomes for metagenomic binning, comparative biology and taxonomic classification.</title>
        <authorList>
            <person name="Goeker M."/>
        </authorList>
    </citation>
    <scope>NUCLEOTIDE SEQUENCE [LARGE SCALE GENOMIC DNA]</scope>
    <source>
        <strain evidence="2 3">DSM 26916</strain>
    </source>
</reference>
<gene>
    <name evidence="2" type="ORF">DFR35_2368</name>
</gene>
<dbReference type="Pfam" id="PF13466">
    <property type="entry name" value="STAS_2"/>
    <property type="match status" value="1"/>
</dbReference>
<dbReference type="PROSITE" id="PS50801">
    <property type="entry name" value="STAS"/>
    <property type="match status" value="1"/>
</dbReference>
<dbReference type="EMBL" id="RCCI01000006">
    <property type="protein sequence ID" value="RLJ63736.1"/>
    <property type="molecule type" value="Genomic_DNA"/>
</dbReference>
<evidence type="ECO:0000313" key="2">
    <source>
        <dbReference type="EMBL" id="RLJ63736.1"/>
    </source>
</evidence>
<keyword evidence="3" id="KW-1185">Reference proteome</keyword>
<name>A0A497XAZ1_9PROT</name>
<dbReference type="RefSeq" id="WP_165904768.1">
    <property type="nucleotide sequence ID" value="NZ_BHVV01000003.1"/>
</dbReference>
<dbReference type="Proteomes" id="UP000268908">
    <property type="component" value="Unassembled WGS sequence"/>
</dbReference>
<dbReference type="InterPro" id="IPR002645">
    <property type="entry name" value="STAS_dom"/>
</dbReference>
<dbReference type="CDD" id="cd07043">
    <property type="entry name" value="STAS_anti-anti-sigma_factors"/>
    <property type="match status" value="1"/>
</dbReference>
<organism evidence="2 3">
    <name type="scientific">Sulfurisoma sediminicola</name>
    <dbReference type="NCBI Taxonomy" id="1381557"/>
    <lineage>
        <taxon>Bacteria</taxon>
        <taxon>Pseudomonadati</taxon>
        <taxon>Pseudomonadota</taxon>
        <taxon>Betaproteobacteria</taxon>
        <taxon>Nitrosomonadales</taxon>
        <taxon>Sterolibacteriaceae</taxon>
        <taxon>Sulfurisoma</taxon>
    </lineage>
</organism>
<evidence type="ECO:0000313" key="3">
    <source>
        <dbReference type="Proteomes" id="UP000268908"/>
    </source>
</evidence>
<dbReference type="InterPro" id="IPR058548">
    <property type="entry name" value="MlaB-like_STAS"/>
</dbReference>
<comment type="caution">
    <text evidence="2">The sequence shown here is derived from an EMBL/GenBank/DDBJ whole genome shotgun (WGS) entry which is preliminary data.</text>
</comment>
<dbReference type="InterPro" id="IPR036513">
    <property type="entry name" value="STAS_dom_sf"/>
</dbReference>